<name>A0AAV1UV10_9STRA</name>
<organism evidence="1 2">
    <name type="scientific">Peronospora matthiolae</name>
    <dbReference type="NCBI Taxonomy" id="2874970"/>
    <lineage>
        <taxon>Eukaryota</taxon>
        <taxon>Sar</taxon>
        <taxon>Stramenopiles</taxon>
        <taxon>Oomycota</taxon>
        <taxon>Peronosporomycetes</taxon>
        <taxon>Peronosporales</taxon>
        <taxon>Peronosporaceae</taxon>
        <taxon>Peronospora</taxon>
    </lineage>
</organism>
<dbReference type="CDD" id="cd14686">
    <property type="entry name" value="bZIP"/>
    <property type="match status" value="1"/>
</dbReference>
<reference evidence="1" key="1">
    <citation type="submission" date="2024-01" db="EMBL/GenBank/DDBJ databases">
        <authorList>
            <person name="Webb A."/>
        </authorList>
    </citation>
    <scope>NUCLEOTIDE SEQUENCE</scope>
    <source>
        <strain evidence="1">Pm1</strain>
    </source>
</reference>
<evidence type="ECO:0000313" key="2">
    <source>
        <dbReference type="Proteomes" id="UP001162060"/>
    </source>
</evidence>
<dbReference type="AlphaFoldDB" id="A0AAV1UV10"/>
<comment type="caution">
    <text evidence="1">The sequence shown here is derived from an EMBL/GenBank/DDBJ whole genome shotgun (WGS) entry which is preliminary data.</text>
</comment>
<evidence type="ECO:0000313" key="1">
    <source>
        <dbReference type="EMBL" id="CAK7938126.1"/>
    </source>
</evidence>
<dbReference type="Proteomes" id="UP001162060">
    <property type="component" value="Unassembled WGS sequence"/>
</dbReference>
<sequence>MTPVSLPSLRFEPVGALNMCVPRLLPFSSEKARSAIPFDPAPVSDVIPKARDRSLSPQQPELAWRSSLTADQIAAIAIAQQETEKTLRGRSKVKPLWPPPHSLMSDMASEDWKRMRRKEQCRINQANYRKRKRYYEEEIECEMRALEQEIERLQTCHAASLLNRRQNAVQTIGDFYYAVSIEGGQQRLDGRAFWVKDGRSPALCCLLELQREEFDSVDSFKLHWLCYCKQFRVFQLSISSCERLEAGEHVIIQVTSQLRMDVDCGAQRHRSGNSPRYGSITYPVMQQFEFREDEQVITRITSEVDLVGGIAAIQNQSVPDCTLDVLRYLSEGFTAVEPLP</sequence>
<dbReference type="EMBL" id="CAKLBY020000229">
    <property type="protein sequence ID" value="CAK7938126.1"/>
    <property type="molecule type" value="Genomic_DNA"/>
</dbReference>
<protein>
    <recommendedName>
        <fullName evidence="3">BZIP domain-containing protein</fullName>
    </recommendedName>
</protein>
<evidence type="ECO:0008006" key="3">
    <source>
        <dbReference type="Google" id="ProtNLM"/>
    </source>
</evidence>
<gene>
    <name evidence="1" type="ORF">PM001_LOCUS23276</name>
</gene>
<accession>A0AAV1UV10</accession>
<proteinExistence type="predicted"/>